<evidence type="ECO:0000256" key="1">
    <source>
        <dbReference type="SAM" id="MobiDB-lite"/>
    </source>
</evidence>
<gene>
    <name evidence="2" type="ORF">DBX24_05680</name>
</gene>
<dbReference type="Proteomes" id="UP000464318">
    <property type="component" value="Chromosome"/>
</dbReference>
<dbReference type="OrthoDB" id="1143169at2"/>
<proteinExistence type="predicted"/>
<dbReference type="InterPro" id="IPR046230">
    <property type="entry name" value="DUF6263"/>
</dbReference>
<feature type="region of interest" description="Disordered" evidence="1">
    <location>
        <begin position="320"/>
        <end position="350"/>
    </location>
</feature>
<reference evidence="2 3" key="1">
    <citation type="submission" date="2018-04" db="EMBL/GenBank/DDBJ databases">
        <title>Characteristic and Complete Genome Sequencing of A Novel Member of Infective Endocarditis Causative Bacteria: Bergeyella cardium QL-PH.</title>
        <authorList>
            <person name="Pan H."/>
            <person name="Sun E."/>
            <person name="Zhang Y."/>
        </authorList>
    </citation>
    <scope>NUCLEOTIDE SEQUENCE [LARGE SCALE GENOMIC DNA]</scope>
    <source>
        <strain evidence="2 3">HPQL</strain>
    </source>
</reference>
<sequence>MKKISIVAIAVLTMVSCNKDKDAKTEKATENKTETTATESAEQEREEAAPVKEILAIDIDSAGAYKQSFLLEKGHTYPFTTLQKDIMKITAPNGQSESITSESSDEVAFTVDDIKDNVYEITINFVSKRSSQSNKGKSVIVDTKASAPKEEGLKNKWTVDKALTGNQLKMKMETSGKILSISGFEPIYTKISTTIGTLTKDAEVKKQLLEQTKAGFNEKILKDQFSKNILVLPETGAKVGAKWTKSENISPDGKVKITTAYTLKSVENGVVTISISGGIPKQTDKQSQNGLTHSLSSELQQSGTISFDQKTGWIKNQTISVKSTQTESMTDGKQTESMSSVTNSTISVNP</sequence>
<protein>
    <submittedName>
        <fullName evidence="2">Uncharacterized protein</fullName>
    </submittedName>
</protein>
<feature type="compositionally biased region" description="Basic and acidic residues" evidence="1">
    <location>
        <begin position="20"/>
        <end position="33"/>
    </location>
</feature>
<dbReference type="KEGG" id="bcad:DBX24_05680"/>
<dbReference type="RefSeq" id="WP_120489563.1">
    <property type="nucleotide sequence ID" value="NZ_CP029149.1"/>
</dbReference>
<name>A0A6P1QXG0_9FLAO</name>
<evidence type="ECO:0000313" key="3">
    <source>
        <dbReference type="Proteomes" id="UP000464318"/>
    </source>
</evidence>
<evidence type="ECO:0000313" key="2">
    <source>
        <dbReference type="EMBL" id="QHN65410.1"/>
    </source>
</evidence>
<feature type="region of interest" description="Disordered" evidence="1">
    <location>
        <begin position="20"/>
        <end position="48"/>
    </location>
</feature>
<accession>A0A6P1QXG0</accession>
<dbReference type="AlphaFoldDB" id="A0A6P1QXG0"/>
<dbReference type="EMBL" id="CP029149">
    <property type="protein sequence ID" value="QHN65410.1"/>
    <property type="molecule type" value="Genomic_DNA"/>
</dbReference>
<organism evidence="2 3">
    <name type="scientific">Bergeyella cardium</name>
    <dbReference type="NCBI Taxonomy" id="1585976"/>
    <lineage>
        <taxon>Bacteria</taxon>
        <taxon>Pseudomonadati</taxon>
        <taxon>Bacteroidota</taxon>
        <taxon>Flavobacteriia</taxon>
        <taxon>Flavobacteriales</taxon>
        <taxon>Weeksellaceae</taxon>
        <taxon>Bergeyella</taxon>
    </lineage>
</organism>
<dbReference type="Pfam" id="PF19777">
    <property type="entry name" value="DUF6263"/>
    <property type="match status" value="1"/>
</dbReference>
<dbReference type="PROSITE" id="PS51257">
    <property type="entry name" value="PROKAR_LIPOPROTEIN"/>
    <property type="match status" value="1"/>
</dbReference>
<keyword evidence="3" id="KW-1185">Reference proteome</keyword>